<dbReference type="InterPro" id="IPR013022">
    <property type="entry name" value="Xyl_isomerase-like_TIM-brl"/>
</dbReference>
<evidence type="ECO:0000259" key="1">
    <source>
        <dbReference type="Pfam" id="PF01261"/>
    </source>
</evidence>
<dbReference type="Pfam" id="PF01261">
    <property type="entry name" value="AP_endonuc_2"/>
    <property type="match status" value="1"/>
</dbReference>
<dbReference type="AlphaFoldDB" id="A0A0D5NQF6"/>
<sequence>MPTSVFDPQNPAVDGQEKYAAFIAANGGQGIEIRRELFRTEDLPLEKCRRAIEQHQLNCVYSAPVELWLESGELNESGLEVILEEAQAIQADIVKMPLGHYDAVRSNVNAISGLLGRNLQGSKSMILTVENDQTAYGGNLQQLNAFFKAVSENAVPVRMTFDIGNWAYSGENAFAAAELLSRHVVYVHCKHVEQDGDQLKTVPITKEPNADWRQLLQRLPADAPAAIEFPVADASMLRDYIALLKKAMEKEEIT</sequence>
<evidence type="ECO:0000313" key="2">
    <source>
        <dbReference type="EMBL" id="AJY77410.1"/>
    </source>
</evidence>
<accession>A0A0D5NQF6</accession>
<feature type="domain" description="Xylose isomerase-like TIM barrel" evidence="1">
    <location>
        <begin position="22"/>
        <end position="219"/>
    </location>
</feature>
<dbReference type="InterPro" id="IPR036237">
    <property type="entry name" value="Xyl_isomerase-like_sf"/>
</dbReference>
<gene>
    <name evidence="2" type="ORF">VN24_01070</name>
</gene>
<dbReference type="STRING" id="1126833.VN24_01070"/>
<proteinExistence type="predicted"/>
<reference evidence="3" key="2">
    <citation type="submission" date="2015-03" db="EMBL/GenBank/DDBJ databases">
        <title>Genome sequence of Paenibacillus beijingensis strain DSM 24997T.</title>
        <authorList>
            <person name="Kwak Y."/>
            <person name="Shin J.-H."/>
        </authorList>
    </citation>
    <scope>NUCLEOTIDE SEQUENCE [LARGE SCALE GENOMIC DNA]</scope>
    <source>
        <strain evidence="3">DSM 24997</strain>
    </source>
</reference>
<protein>
    <recommendedName>
        <fullName evidence="1">Xylose isomerase-like TIM barrel domain-containing protein</fullName>
    </recommendedName>
</protein>
<evidence type="ECO:0000313" key="3">
    <source>
        <dbReference type="Proteomes" id="UP000032633"/>
    </source>
</evidence>
<dbReference type="EMBL" id="CP011058">
    <property type="protein sequence ID" value="AJY77410.1"/>
    <property type="molecule type" value="Genomic_DNA"/>
</dbReference>
<dbReference type="KEGG" id="pbj:VN24_01070"/>
<dbReference type="Gene3D" id="3.20.20.150">
    <property type="entry name" value="Divalent-metal-dependent TIM barrel enzymes"/>
    <property type="match status" value="1"/>
</dbReference>
<dbReference type="SUPFAM" id="SSF51658">
    <property type="entry name" value="Xylose isomerase-like"/>
    <property type="match status" value="1"/>
</dbReference>
<name>A0A0D5NQF6_9BACL</name>
<dbReference type="Proteomes" id="UP000032633">
    <property type="component" value="Chromosome"/>
</dbReference>
<organism evidence="2 3">
    <name type="scientific">Paenibacillus beijingensis</name>
    <dbReference type="NCBI Taxonomy" id="1126833"/>
    <lineage>
        <taxon>Bacteria</taxon>
        <taxon>Bacillati</taxon>
        <taxon>Bacillota</taxon>
        <taxon>Bacilli</taxon>
        <taxon>Bacillales</taxon>
        <taxon>Paenibacillaceae</taxon>
        <taxon>Paenibacillus</taxon>
    </lineage>
</organism>
<dbReference type="PATRIC" id="fig|1126833.4.peg.241"/>
<reference evidence="2 3" key="1">
    <citation type="journal article" date="2015" name="J. Biotechnol.">
        <title>Complete genome sequence of Paenibacillus beijingensis 7188(T) (=DSM 24997(T)), a novel rhizobacterium from jujube garden soil.</title>
        <authorList>
            <person name="Kwak Y."/>
            <person name="Shin J.H."/>
        </authorList>
    </citation>
    <scope>NUCLEOTIDE SEQUENCE [LARGE SCALE GENOMIC DNA]</scope>
    <source>
        <strain evidence="2 3">DSM 24997</strain>
    </source>
</reference>
<dbReference type="HOGENOM" id="CLU_068005_0_0_9"/>
<keyword evidence="3" id="KW-1185">Reference proteome</keyword>